<feature type="domain" description="NADPH-dependent FMN reductase-like" evidence="1">
    <location>
        <begin position="17"/>
        <end position="148"/>
    </location>
</feature>
<reference evidence="2 3" key="1">
    <citation type="journal article" date="2020" name="Genome Biol. Evol.">
        <title>Comparative genomics of Sclerotiniaceae.</title>
        <authorList>
            <person name="Valero Jimenez C.A."/>
            <person name="Steentjes M."/>
            <person name="Scholten O.E."/>
            <person name="Van Kan J.A.L."/>
        </authorList>
    </citation>
    <scope>NUCLEOTIDE SEQUENCE [LARGE SCALE GENOMIC DNA]</scope>
    <source>
        <strain evidence="2 3">B1</strain>
    </source>
</reference>
<keyword evidence="3" id="KW-1185">Reference proteome</keyword>
<dbReference type="GeneID" id="62235142"/>
<accession>A0ABQ7IF71</accession>
<organism evidence="2 3">
    <name type="scientific">Botrytis deweyae</name>
    <dbReference type="NCBI Taxonomy" id="2478750"/>
    <lineage>
        <taxon>Eukaryota</taxon>
        <taxon>Fungi</taxon>
        <taxon>Dikarya</taxon>
        <taxon>Ascomycota</taxon>
        <taxon>Pezizomycotina</taxon>
        <taxon>Leotiomycetes</taxon>
        <taxon>Helotiales</taxon>
        <taxon>Sclerotiniaceae</taxon>
        <taxon>Botrytis</taxon>
    </lineage>
</organism>
<protein>
    <recommendedName>
        <fullName evidence="1">NADPH-dependent FMN reductase-like domain-containing protein</fullName>
    </recommendedName>
</protein>
<sequence length="196" mass="21964">MSADIFRDETHIQSRSIAVIICSTRPSRIGHLIAQHVIVELDSHLSKLGRNDLHLSHIDMLSHPLKLLDKPGVPSKFPATNPNAHYTKAHTLQLELSGVIKNAMDYLYDEWAEKPVFVVSYGGYGGGKAAAQLVQVCQGLRMKPLSQTVGYRIDLVESSQLLESGKFSSERLQIWKSENIEDKLQARFLELVESMQ</sequence>
<comment type="caution">
    <text evidence="2">The sequence shown here is derived from an EMBL/GenBank/DDBJ whole genome shotgun (WGS) entry which is preliminary data.</text>
</comment>
<dbReference type="PANTHER" id="PTHR30543:SF21">
    <property type="entry name" value="NAD(P)H-DEPENDENT FMN REDUCTASE LOT6"/>
    <property type="match status" value="1"/>
</dbReference>
<dbReference type="Gene3D" id="3.40.50.360">
    <property type="match status" value="2"/>
</dbReference>
<dbReference type="InterPro" id="IPR005025">
    <property type="entry name" value="FMN_Rdtase-like_dom"/>
</dbReference>
<proteinExistence type="predicted"/>
<dbReference type="InterPro" id="IPR029039">
    <property type="entry name" value="Flavoprotein-like_sf"/>
</dbReference>
<evidence type="ECO:0000313" key="3">
    <source>
        <dbReference type="Proteomes" id="UP000783213"/>
    </source>
</evidence>
<name>A0ABQ7IF71_9HELO</name>
<dbReference type="Proteomes" id="UP000783213">
    <property type="component" value="Unassembled WGS sequence"/>
</dbReference>
<dbReference type="Pfam" id="PF03358">
    <property type="entry name" value="FMN_red"/>
    <property type="match status" value="1"/>
</dbReference>
<dbReference type="InterPro" id="IPR050712">
    <property type="entry name" value="NAD(P)H-dep_reductase"/>
</dbReference>
<dbReference type="RefSeq" id="XP_038807858.1">
    <property type="nucleotide sequence ID" value="XM_038955992.1"/>
</dbReference>
<evidence type="ECO:0000313" key="2">
    <source>
        <dbReference type="EMBL" id="KAF7922158.1"/>
    </source>
</evidence>
<dbReference type="EMBL" id="RCSX01000021">
    <property type="protein sequence ID" value="KAF7922158.1"/>
    <property type="molecule type" value="Genomic_DNA"/>
</dbReference>
<dbReference type="SUPFAM" id="SSF52218">
    <property type="entry name" value="Flavoproteins"/>
    <property type="match status" value="1"/>
</dbReference>
<gene>
    <name evidence="2" type="ORF">EAE98_008369</name>
</gene>
<evidence type="ECO:0000259" key="1">
    <source>
        <dbReference type="Pfam" id="PF03358"/>
    </source>
</evidence>
<dbReference type="PANTHER" id="PTHR30543">
    <property type="entry name" value="CHROMATE REDUCTASE"/>
    <property type="match status" value="1"/>
</dbReference>